<dbReference type="AlphaFoldDB" id="A0A928UWG2"/>
<accession>A0A928UWG2</accession>
<comment type="caution">
    <text evidence="1">The sequence shown here is derived from an EMBL/GenBank/DDBJ whole genome shotgun (WGS) entry which is preliminary data.</text>
</comment>
<sequence>MRSVFDHELRNMLTDAAKLGATQALADTGAIKPYMNKSEAYRLYGRAKVDDWIKDGLITPRGEIGKSWQIERVEIQALASSKTVAEYINTQYFKDKGVKINLDK</sequence>
<dbReference type="RefSeq" id="WP_196934895.1">
    <property type="nucleotide sequence ID" value="NZ_MU158698.1"/>
</dbReference>
<reference evidence="1" key="1">
    <citation type="submission" date="2018-02" db="EMBL/GenBank/DDBJ databases">
        <authorList>
            <person name="Vasarhelyi B.M."/>
            <person name="Deshmukh S."/>
            <person name="Balint B."/>
            <person name="Kukolya J."/>
        </authorList>
    </citation>
    <scope>NUCLEOTIDE SEQUENCE</scope>
    <source>
        <strain evidence="1">KB22</strain>
    </source>
</reference>
<protein>
    <submittedName>
        <fullName evidence="1">Uncharacterized protein</fullName>
    </submittedName>
</protein>
<evidence type="ECO:0000313" key="2">
    <source>
        <dbReference type="Proteomes" id="UP000616201"/>
    </source>
</evidence>
<dbReference type="Proteomes" id="UP000616201">
    <property type="component" value="Unassembled WGS sequence"/>
</dbReference>
<name>A0A928UWG2_9SPHI</name>
<organism evidence="1 2">
    <name type="scientific">Sphingobacterium hungaricum</name>
    <dbReference type="NCBI Taxonomy" id="2082723"/>
    <lineage>
        <taxon>Bacteria</taxon>
        <taxon>Pseudomonadati</taxon>
        <taxon>Bacteroidota</taxon>
        <taxon>Sphingobacteriia</taxon>
        <taxon>Sphingobacteriales</taxon>
        <taxon>Sphingobacteriaceae</taxon>
        <taxon>Sphingobacterium</taxon>
    </lineage>
</organism>
<proteinExistence type="predicted"/>
<evidence type="ECO:0000313" key="1">
    <source>
        <dbReference type="EMBL" id="MBE8712565.1"/>
    </source>
</evidence>
<keyword evidence="2" id="KW-1185">Reference proteome</keyword>
<dbReference type="EMBL" id="PRDK01000001">
    <property type="protein sequence ID" value="MBE8712565.1"/>
    <property type="molecule type" value="Genomic_DNA"/>
</dbReference>
<gene>
    <name evidence="1" type="ORF">C4F49_02570</name>
</gene>